<keyword evidence="7" id="KW-1185">Reference proteome</keyword>
<keyword evidence="4" id="KW-0963">Cytoplasm</keyword>
<protein>
    <recommendedName>
        <fullName evidence="3 4">Ribosome hibernation promoting factor</fullName>
        <shortName evidence="4">HPF</shortName>
    </recommendedName>
</protein>
<evidence type="ECO:0000313" key="7">
    <source>
        <dbReference type="Proteomes" id="UP000563524"/>
    </source>
</evidence>
<feature type="domain" description="Sigma 54 modulation/S30EA ribosomal protein C-terminal" evidence="5">
    <location>
        <begin position="135"/>
        <end position="189"/>
    </location>
</feature>
<comment type="caution">
    <text evidence="6">The sequence shown here is derived from an EMBL/GenBank/DDBJ whole genome shotgun (WGS) entry which is preliminary data.</text>
</comment>
<keyword evidence="1 4" id="KW-0810">Translation regulation</keyword>
<dbReference type="InterPro" id="IPR038416">
    <property type="entry name" value="Ribosom_S30AE_C_sf"/>
</dbReference>
<dbReference type="GO" id="GO:0043024">
    <property type="term" value="F:ribosomal small subunit binding"/>
    <property type="evidence" value="ECO:0007669"/>
    <property type="project" value="TreeGrafter"/>
</dbReference>
<comment type="function">
    <text evidence="4">Required for dimerization of active 70S ribosomes into 100S ribosomes in stationary phase; 100S ribosomes are translationally inactive and sometimes present during exponential growth.</text>
</comment>
<evidence type="ECO:0000313" key="6">
    <source>
        <dbReference type="EMBL" id="MBB4659537.1"/>
    </source>
</evidence>
<dbReference type="Proteomes" id="UP000563524">
    <property type="component" value="Unassembled WGS sequence"/>
</dbReference>
<comment type="subunit">
    <text evidence="2">Associates exclusively with 100S ribosomes, which are dimers of 70S ribosomes.</text>
</comment>
<accession>A0A840I439</accession>
<dbReference type="Pfam" id="PF02482">
    <property type="entry name" value="Ribosomal_S30AE"/>
    <property type="match status" value="1"/>
</dbReference>
<dbReference type="InterPro" id="IPR050574">
    <property type="entry name" value="HPF/YfiA_ribosome-assoc"/>
</dbReference>
<name>A0A840I439_9PROT</name>
<evidence type="ECO:0000256" key="1">
    <source>
        <dbReference type="ARBA" id="ARBA00022845"/>
    </source>
</evidence>
<dbReference type="InterPro" id="IPR036567">
    <property type="entry name" value="RHF-like"/>
</dbReference>
<dbReference type="NCBIfam" id="TIGR00741">
    <property type="entry name" value="yfiA"/>
    <property type="match status" value="1"/>
</dbReference>
<gene>
    <name evidence="4" type="primary">hpf</name>
    <name evidence="6" type="ORF">GGQ59_002074</name>
</gene>
<dbReference type="Gene3D" id="3.30.505.50">
    <property type="entry name" value="Sigma 54 modulation/S30EA ribosomal protein, C-terminal domain"/>
    <property type="match status" value="1"/>
</dbReference>
<comment type="subcellular location">
    <subcellularLocation>
        <location evidence="4">Cytoplasm</location>
    </subcellularLocation>
</comment>
<dbReference type="HAMAP" id="MF_00839">
    <property type="entry name" value="HPF"/>
    <property type="match status" value="1"/>
</dbReference>
<evidence type="ECO:0000256" key="4">
    <source>
        <dbReference type="HAMAP-Rule" id="MF_00839"/>
    </source>
</evidence>
<dbReference type="SUPFAM" id="SSF69754">
    <property type="entry name" value="Ribosome binding protein Y (YfiA homologue)"/>
    <property type="match status" value="1"/>
</dbReference>
<dbReference type="RefSeq" id="WP_183818238.1">
    <property type="nucleotide sequence ID" value="NZ_JACHOB010000004.1"/>
</dbReference>
<evidence type="ECO:0000256" key="3">
    <source>
        <dbReference type="ARBA" id="ARBA00041148"/>
    </source>
</evidence>
<dbReference type="PANTHER" id="PTHR33231:SF1">
    <property type="entry name" value="30S RIBOSOMAL PROTEIN"/>
    <property type="match status" value="1"/>
</dbReference>
<dbReference type="EMBL" id="JACHOB010000004">
    <property type="protein sequence ID" value="MBB4659537.1"/>
    <property type="molecule type" value="Genomic_DNA"/>
</dbReference>
<reference evidence="6 7" key="1">
    <citation type="submission" date="2020-08" db="EMBL/GenBank/DDBJ databases">
        <title>Genomic Encyclopedia of Type Strains, Phase IV (KMG-IV): sequencing the most valuable type-strain genomes for metagenomic binning, comparative biology and taxonomic classification.</title>
        <authorList>
            <person name="Goeker M."/>
        </authorList>
    </citation>
    <scope>NUCLEOTIDE SEQUENCE [LARGE SCALE GENOMIC DNA]</scope>
    <source>
        <strain evidence="6 7">DSM 102850</strain>
    </source>
</reference>
<evidence type="ECO:0000256" key="2">
    <source>
        <dbReference type="ARBA" id="ARBA00038695"/>
    </source>
</evidence>
<dbReference type="InterPro" id="IPR032528">
    <property type="entry name" value="Ribosom_S30AE_C"/>
</dbReference>
<dbReference type="GO" id="GO:0045900">
    <property type="term" value="P:negative regulation of translational elongation"/>
    <property type="evidence" value="ECO:0007669"/>
    <property type="project" value="TreeGrafter"/>
</dbReference>
<organism evidence="6 7">
    <name type="scientific">Parvularcula dongshanensis</name>
    <dbReference type="NCBI Taxonomy" id="1173995"/>
    <lineage>
        <taxon>Bacteria</taxon>
        <taxon>Pseudomonadati</taxon>
        <taxon>Pseudomonadota</taxon>
        <taxon>Alphaproteobacteria</taxon>
        <taxon>Parvularculales</taxon>
        <taxon>Parvularculaceae</taxon>
        <taxon>Parvularcula</taxon>
    </lineage>
</organism>
<sequence length="197" mass="21740">MDIQISGRAMDLGEALQQHVREAVEAGVTKYIGRPAEATVTFGKTNAKLADMRGREFTCEIVLHLASGVFLNTEGHAADAHSAFDEAMEKLDKRVRRYKRRLTDHHNSQKDPLPAEAGSSYVLQAPQLDEEETDDPPLVIAEAPATLRRMTVSDAVVQLDIGKDPVVMFRNAVSGDLSVVYRREDGNIGWIEGQNRA</sequence>
<evidence type="ECO:0000259" key="5">
    <source>
        <dbReference type="Pfam" id="PF16321"/>
    </source>
</evidence>
<dbReference type="AlphaFoldDB" id="A0A840I439"/>
<dbReference type="InterPro" id="IPR034694">
    <property type="entry name" value="HPF_long/plastid"/>
</dbReference>
<dbReference type="Gene3D" id="3.30.160.100">
    <property type="entry name" value="Ribosome hibernation promotion factor-like"/>
    <property type="match status" value="1"/>
</dbReference>
<comment type="subunit">
    <text evidence="4">Interacts with 100S ribosomes.</text>
</comment>
<dbReference type="CDD" id="cd00552">
    <property type="entry name" value="RaiA"/>
    <property type="match status" value="1"/>
</dbReference>
<proteinExistence type="inferred from homology"/>
<comment type="similarity">
    <text evidence="4">Belongs to the HPF/YfiA ribosome-associated protein family. Long HPF subfamily.</text>
</comment>
<dbReference type="PANTHER" id="PTHR33231">
    <property type="entry name" value="30S RIBOSOMAL PROTEIN"/>
    <property type="match status" value="1"/>
</dbReference>
<dbReference type="InterPro" id="IPR003489">
    <property type="entry name" value="RHF/RaiA"/>
</dbReference>
<dbReference type="GO" id="GO:0022627">
    <property type="term" value="C:cytosolic small ribosomal subunit"/>
    <property type="evidence" value="ECO:0007669"/>
    <property type="project" value="TreeGrafter"/>
</dbReference>
<dbReference type="Pfam" id="PF16321">
    <property type="entry name" value="Ribosom_S30AE_C"/>
    <property type="match status" value="1"/>
</dbReference>